<dbReference type="Proteomes" id="UP000231516">
    <property type="component" value="Unassembled WGS sequence"/>
</dbReference>
<dbReference type="OrthoDB" id="9961876at2"/>
<dbReference type="RefSeq" id="WP_099592021.1">
    <property type="nucleotide sequence ID" value="NZ_MDGM01000009.1"/>
</dbReference>
<protein>
    <submittedName>
        <fullName evidence="2">Uncharacterized protein</fullName>
    </submittedName>
</protein>
<name>A0A2G5K7X4_9RHOB</name>
<dbReference type="EMBL" id="MDGM01000009">
    <property type="protein sequence ID" value="PIB25637.1"/>
    <property type="molecule type" value="Genomic_DNA"/>
</dbReference>
<accession>A0A2G5K7X4</accession>
<keyword evidence="3" id="KW-1185">Reference proteome</keyword>
<evidence type="ECO:0000313" key="2">
    <source>
        <dbReference type="EMBL" id="PIB25637.1"/>
    </source>
</evidence>
<evidence type="ECO:0000313" key="3">
    <source>
        <dbReference type="Proteomes" id="UP000231516"/>
    </source>
</evidence>
<gene>
    <name evidence="2" type="ORF">BFP76_00425</name>
</gene>
<sequence>MKDCWDKFEIFGKVLLPVVVAIAALFLNNQVSQRNLTGTKLQIAVGVLTGEPKDDTKALRDWAINVLQHPDRDHSLSEEAALELRKQALPNRLREISNWGGFGYADLFQSLECQDKEAEGYNETLCSHYRDWQSPQPWLIIPRE</sequence>
<organism evidence="2 3">
    <name type="scientific">Paramylibacter kogurei</name>
    <dbReference type="NCBI Taxonomy" id="1889778"/>
    <lineage>
        <taxon>Bacteria</taxon>
        <taxon>Pseudomonadati</taxon>
        <taxon>Pseudomonadota</taxon>
        <taxon>Alphaproteobacteria</taxon>
        <taxon>Rhodobacterales</taxon>
        <taxon>Paracoccaceae</taxon>
        <taxon>Paramylibacter</taxon>
    </lineage>
</organism>
<comment type="caution">
    <text evidence="2">The sequence shown here is derived from an EMBL/GenBank/DDBJ whole genome shotgun (WGS) entry which is preliminary data.</text>
</comment>
<keyword evidence="1" id="KW-0812">Transmembrane</keyword>
<dbReference type="AlphaFoldDB" id="A0A2G5K7X4"/>
<reference evidence="2 3" key="1">
    <citation type="submission" date="2016-08" db="EMBL/GenBank/DDBJ databases">
        <title>Draft genome of Amylibacter sp. strain 4G11.</title>
        <authorList>
            <person name="Wong S.-K."/>
            <person name="Hamasaki K."/>
            <person name="Yoshizawa S."/>
        </authorList>
    </citation>
    <scope>NUCLEOTIDE SEQUENCE [LARGE SCALE GENOMIC DNA]</scope>
    <source>
        <strain evidence="2 3">4G11</strain>
    </source>
</reference>
<keyword evidence="1" id="KW-0472">Membrane</keyword>
<keyword evidence="1" id="KW-1133">Transmembrane helix</keyword>
<evidence type="ECO:0000256" key="1">
    <source>
        <dbReference type="SAM" id="Phobius"/>
    </source>
</evidence>
<proteinExistence type="predicted"/>
<feature type="transmembrane region" description="Helical" evidence="1">
    <location>
        <begin position="10"/>
        <end position="27"/>
    </location>
</feature>